<dbReference type="FunFam" id="2.30.29.30:FF:000286">
    <property type="entry name" value="PH-protein kinase domain containing protein"/>
    <property type="match status" value="1"/>
</dbReference>
<keyword evidence="2" id="KW-0175">Coiled coil</keyword>
<gene>
    <name evidence="6" type="ORF">CAOG_005260</name>
</gene>
<dbReference type="InterPro" id="IPR000198">
    <property type="entry name" value="RhoGAP_dom"/>
</dbReference>
<dbReference type="RefSeq" id="XP_004346945.2">
    <property type="nucleotide sequence ID" value="XM_004346895.2"/>
</dbReference>
<reference evidence="7" key="1">
    <citation type="submission" date="2011-02" db="EMBL/GenBank/DDBJ databases">
        <title>The Genome Sequence of Capsaspora owczarzaki ATCC 30864.</title>
        <authorList>
            <person name="Russ C."/>
            <person name="Cuomo C."/>
            <person name="Burger G."/>
            <person name="Gray M.W."/>
            <person name="Holland P.W.H."/>
            <person name="King N."/>
            <person name="Lang F.B.F."/>
            <person name="Roger A.J."/>
            <person name="Ruiz-Trillo I."/>
            <person name="Young S.K."/>
            <person name="Zeng Q."/>
            <person name="Gargeya S."/>
            <person name="Alvarado L."/>
            <person name="Berlin A."/>
            <person name="Chapman S.B."/>
            <person name="Chen Z."/>
            <person name="Freedman E."/>
            <person name="Gellesch M."/>
            <person name="Goldberg J."/>
            <person name="Griggs A."/>
            <person name="Gujja S."/>
            <person name="Heilman E."/>
            <person name="Heiman D."/>
            <person name="Howarth C."/>
            <person name="Mehta T."/>
            <person name="Neiman D."/>
            <person name="Pearson M."/>
            <person name="Roberts A."/>
            <person name="Saif S."/>
            <person name="Shea T."/>
            <person name="Shenoy N."/>
            <person name="Sisk P."/>
            <person name="Stolte C."/>
            <person name="Sykes S."/>
            <person name="White J."/>
            <person name="Yandava C."/>
            <person name="Haas B."/>
            <person name="Nusbaum C."/>
            <person name="Birren B."/>
        </authorList>
    </citation>
    <scope>NUCLEOTIDE SEQUENCE</scope>
    <source>
        <strain evidence="7">ATCC 30864</strain>
    </source>
</reference>
<dbReference type="InterPro" id="IPR051025">
    <property type="entry name" value="RhoGAP"/>
</dbReference>
<dbReference type="Pfam" id="PF00620">
    <property type="entry name" value="RhoGAP"/>
    <property type="match status" value="1"/>
</dbReference>
<feature type="coiled-coil region" evidence="2">
    <location>
        <begin position="431"/>
        <end position="486"/>
    </location>
</feature>
<dbReference type="GO" id="GO:0007165">
    <property type="term" value="P:signal transduction"/>
    <property type="evidence" value="ECO:0007669"/>
    <property type="project" value="InterPro"/>
</dbReference>
<dbReference type="Gene3D" id="2.30.29.30">
    <property type="entry name" value="Pleckstrin-homology domain (PH domain)/Phosphotyrosine-binding domain (PTB)"/>
    <property type="match status" value="1"/>
</dbReference>
<organism evidence="6 7">
    <name type="scientific">Capsaspora owczarzaki (strain ATCC 30864)</name>
    <dbReference type="NCBI Taxonomy" id="595528"/>
    <lineage>
        <taxon>Eukaryota</taxon>
        <taxon>Filasterea</taxon>
        <taxon>Capsaspora</taxon>
    </lineage>
</organism>
<keyword evidence="7" id="KW-1185">Reference proteome</keyword>
<dbReference type="PANTHER" id="PTHR15228">
    <property type="entry name" value="SPERMATHECAL PHYSIOLOGY VARIANT"/>
    <property type="match status" value="1"/>
</dbReference>
<dbReference type="InterPro" id="IPR008936">
    <property type="entry name" value="Rho_GTPase_activation_prot"/>
</dbReference>
<dbReference type="OrthoDB" id="185175at2759"/>
<dbReference type="PhylomeDB" id="A0A0D2WSZ7"/>
<dbReference type="AlphaFoldDB" id="A0A0D2WSZ7"/>
<dbReference type="SMART" id="SM00324">
    <property type="entry name" value="RhoGAP"/>
    <property type="match status" value="1"/>
</dbReference>
<dbReference type="PROSITE" id="PS50003">
    <property type="entry name" value="PH_DOMAIN"/>
    <property type="match status" value="1"/>
</dbReference>
<dbReference type="Pfam" id="PF00169">
    <property type="entry name" value="PH"/>
    <property type="match status" value="1"/>
</dbReference>
<dbReference type="PANTHER" id="PTHR15228:SF24">
    <property type="entry name" value="RHO-GAP DOMAIN-CONTAINING PROTEIN"/>
    <property type="match status" value="1"/>
</dbReference>
<evidence type="ECO:0000259" key="5">
    <source>
        <dbReference type="PROSITE" id="PS50238"/>
    </source>
</evidence>
<feature type="region of interest" description="Disordered" evidence="3">
    <location>
        <begin position="368"/>
        <end position="417"/>
    </location>
</feature>
<keyword evidence="1" id="KW-0343">GTPase activation</keyword>
<evidence type="ECO:0000313" key="7">
    <source>
        <dbReference type="Proteomes" id="UP000008743"/>
    </source>
</evidence>
<accession>A0A0D2WSZ7</accession>
<dbReference type="SUPFAM" id="SSF50729">
    <property type="entry name" value="PH domain-like"/>
    <property type="match status" value="1"/>
</dbReference>
<evidence type="ECO:0000313" key="6">
    <source>
        <dbReference type="EMBL" id="KJE94643.1"/>
    </source>
</evidence>
<dbReference type="InterPro" id="IPR011993">
    <property type="entry name" value="PH-like_dom_sf"/>
</dbReference>
<proteinExistence type="predicted"/>
<dbReference type="EMBL" id="KE346367">
    <property type="protein sequence ID" value="KJE94643.1"/>
    <property type="molecule type" value="Genomic_DNA"/>
</dbReference>
<feature type="domain" description="PH" evidence="4">
    <location>
        <begin position="24"/>
        <end position="131"/>
    </location>
</feature>
<dbReference type="GO" id="GO:0005096">
    <property type="term" value="F:GTPase activator activity"/>
    <property type="evidence" value="ECO:0007669"/>
    <property type="project" value="UniProtKB-KW"/>
</dbReference>
<dbReference type="Proteomes" id="UP000008743">
    <property type="component" value="Unassembled WGS sequence"/>
</dbReference>
<evidence type="ECO:0000256" key="2">
    <source>
        <dbReference type="SAM" id="Coils"/>
    </source>
</evidence>
<sequence>MTDTQTTTPATAVADSALWHQNKPVVHTGWLVKQGGRRKNWKRRWFAISANQIFYFKDPKDAVPLAAIQLFGNEVRVIPESQEPRKRFCFEIIPGGETKTMMTDNHRTFIMYAATKPEMETWLSYIRKECYAPRGGGMFGTDLAATLEREGRTDDQVPMVVEKTLNYLVQFGLKEEGLFRKSGLAARINKLKEQFAKGENPELDGEADVHVGAALFKMYLRELPEPLLTFQHHGEFIAAAQIYTDNAATTDHATLLVPVRALLSKLPPCNVTLLRFLCQFLRQVLVHEASNRMGIDNLATVFGPCLLRDRQNHDDPLTQLGLSKMINVVVKMFLQEFDILFSDLSVPKALPRSTSWRKTTLIEADLSDDSDDEDATARDRRSGRVRRESSQAESSPTSPTPLSPGPSSASPFLQPDAFPVQHSNTVRASVAEVAESRVKDLEAKVANLEERLKMAEIRYLEEWQTRQHLELVSAELQRKLKDYEEKDGLKSASS</sequence>
<dbReference type="STRING" id="595528.A0A0D2WSZ7"/>
<dbReference type="PROSITE" id="PS50238">
    <property type="entry name" value="RHOGAP"/>
    <property type="match status" value="1"/>
</dbReference>
<dbReference type="CDD" id="cd00159">
    <property type="entry name" value="RhoGAP"/>
    <property type="match status" value="1"/>
</dbReference>
<feature type="compositionally biased region" description="Basic and acidic residues" evidence="3">
    <location>
        <begin position="375"/>
        <end position="390"/>
    </location>
</feature>
<dbReference type="InterPro" id="IPR001849">
    <property type="entry name" value="PH_domain"/>
</dbReference>
<dbReference type="Gene3D" id="1.10.555.10">
    <property type="entry name" value="Rho GTPase activation protein"/>
    <property type="match status" value="1"/>
</dbReference>
<name>A0A0D2WSZ7_CAPO3</name>
<evidence type="ECO:0000256" key="3">
    <source>
        <dbReference type="SAM" id="MobiDB-lite"/>
    </source>
</evidence>
<feature type="domain" description="Rho-GAP" evidence="5">
    <location>
        <begin position="141"/>
        <end position="341"/>
    </location>
</feature>
<dbReference type="SMART" id="SM00233">
    <property type="entry name" value="PH"/>
    <property type="match status" value="1"/>
</dbReference>
<dbReference type="SUPFAM" id="SSF48350">
    <property type="entry name" value="GTPase activation domain, GAP"/>
    <property type="match status" value="1"/>
</dbReference>
<dbReference type="InParanoid" id="A0A0D2WSZ7"/>
<protein>
    <submittedName>
        <fullName evidence="6">Rho GTPase activating protein</fullName>
    </submittedName>
</protein>
<evidence type="ECO:0000256" key="1">
    <source>
        <dbReference type="ARBA" id="ARBA00022468"/>
    </source>
</evidence>
<evidence type="ECO:0000259" key="4">
    <source>
        <dbReference type="PROSITE" id="PS50003"/>
    </source>
</evidence>